<feature type="transmembrane region" description="Helical" evidence="1">
    <location>
        <begin position="88"/>
        <end position="104"/>
    </location>
</feature>
<dbReference type="EMBL" id="BMAW01110190">
    <property type="protein sequence ID" value="GFT41941.1"/>
    <property type="molecule type" value="Genomic_DNA"/>
</dbReference>
<evidence type="ECO:0000313" key="3">
    <source>
        <dbReference type="Proteomes" id="UP000887013"/>
    </source>
</evidence>
<keyword evidence="1" id="KW-1133">Transmembrane helix</keyword>
<protein>
    <submittedName>
        <fullName evidence="2">Uncharacterized protein</fullName>
    </submittedName>
</protein>
<reference evidence="2" key="1">
    <citation type="submission" date="2020-08" db="EMBL/GenBank/DDBJ databases">
        <title>Multicomponent nature underlies the extraordinary mechanical properties of spider dragline silk.</title>
        <authorList>
            <person name="Kono N."/>
            <person name="Nakamura H."/>
            <person name="Mori M."/>
            <person name="Yoshida Y."/>
            <person name="Ohtoshi R."/>
            <person name="Malay A.D."/>
            <person name="Moran D.A.P."/>
            <person name="Tomita M."/>
            <person name="Numata K."/>
            <person name="Arakawa K."/>
        </authorList>
    </citation>
    <scope>NUCLEOTIDE SEQUENCE</scope>
</reference>
<organism evidence="2 3">
    <name type="scientific">Nephila pilipes</name>
    <name type="common">Giant wood spider</name>
    <name type="synonym">Nephila maculata</name>
    <dbReference type="NCBI Taxonomy" id="299642"/>
    <lineage>
        <taxon>Eukaryota</taxon>
        <taxon>Metazoa</taxon>
        <taxon>Ecdysozoa</taxon>
        <taxon>Arthropoda</taxon>
        <taxon>Chelicerata</taxon>
        <taxon>Arachnida</taxon>
        <taxon>Araneae</taxon>
        <taxon>Araneomorphae</taxon>
        <taxon>Entelegynae</taxon>
        <taxon>Araneoidea</taxon>
        <taxon>Nephilidae</taxon>
        <taxon>Nephila</taxon>
    </lineage>
</organism>
<gene>
    <name evidence="2" type="ORF">NPIL_507781</name>
</gene>
<dbReference type="Proteomes" id="UP000887013">
    <property type="component" value="Unassembled WGS sequence"/>
</dbReference>
<keyword evidence="3" id="KW-1185">Reference proteome</keyword>
<evidence type="ECO:0000313" key="2">
    <source>
        <dbReference type="EMBL" id="GFT41941.1"/>
    </source>
</evidence>
<comment type="caution">
    <text evidence="2">The sequence shown here is derived from an EMBL/GenBank/DDBJ whole genome shotgun (WGS) entry which is preliminary data.</text>
</comment>
<accession>A0A8X6NYF4</accession>
<sequence>MRNFLNYLRNPSLLNASRLKYGNDPSNDCMGNLMNKDCLFYSRNALLISSEREYIKSPHAALYYRLFLVTRFGLIPRDFFRSSAMKHLLVYLLILTFMTVALQAEPAGNEQVKNGTKTKRDVTDVSDVNKIRKIMEWDGRKKLRFG</sequence>
<proteinExistence type="predicted"/>
<keyword evidence="1" id="KW-0472">Membrane</keyword>
<keyword evidence="1" id="KW-0812">Transmembrane</keyword>
<dbReference type="AlphaFoldDB" id="A0A8X6NYF4"/>
<name>A0A8X6NYF4_NEPPI</name>
<evidence type="ECO:0000256" key="1">
    <source>
        <dbReference type="SAM" id="Phobius"/>
    </source>
</evidence>